<dbReference type="InterPro" id="IPR002110">
    <property type="entry name" value="Ankyrin_rpt"/>
</dbReference>
<feature type="repeat" description="ANK" evidence="3">
    <location>
        <begin position="250"/>
        <end position="282"/>
    </location>
</feature>
<accession>A0A6G0W662</accession>
<feature type="repeat" description="ANK" evidence="3">
    <location>
        <begin position="80"/>
        <end position="112"/>
    </location>
</feature>
<reference evidence="4 5" key="1">
    <citation type="submission" date="2019-07" db="EMBL/GenBank/DDBJ databases">
        <title>Genomics analysis of Aphanomyces spp. identifies a new class of oomycete effector associated with host adaptation.</title>
        <authorList>
            <person name="Gaulin E."/>
        </authorList>
    </citation>
    <scope>NUCLEOTIDE SEQUENCE [LARGE SCALE GENOMIC DNA]</scope>
    <source>
        <strain evidence="4 5">ATCC 201684</strain>
    </source>
</reference>
<keyword evidence="5" id="KW-1185">Reference proteome</keyword>
<evidence type="ECO:0000256" key="1">
    <source>
        <dbReference type="ARBA" id="ARBA00022737"/>
    </source>
</evidence>
<protein>
    <submittedName>
        <fullName evidence="4">Uncharacterized protein</fullName>
    </submittedName>
</protein>
<evidence type="ECO:0000313" key="5">
    <source>
        <dbReference type="Proteomes" id="UP000481153"/>
    </source>
</evidence>
<dbReference type="Gene3D" id="1.25.40.20">
    <property type="entry name" value="Ankyrin repeat-containing domain"/>
    <property type="match status" value="2"/>
</dbReference>
<gene>
    <name evidence="4" type="ORF">Ae201684_018789</name>
</gene>
<dbReference type="PROSITE" id="PS50297">
    <property type="entry name" value="ANK_REP_REGION"/>
    <property type="match status" value="5"/>
</dbReference>
<dbReference type="AlphaFoldDB" id="A0A6G0W662"/>
<keyword evidence="1" id="KW-0677">Repeat</keyword>
<feature type="repeat" description="ANK" evidence="3">
    <location>
        <begin position="283"/>
        <end position="308"/>
    </location>
</feature>
<feature type="repeat" description="ANK" evidence="3">
    <location>
        <begin position="184"/>
        <end position="216"/>
    </location>
</feature>
<dbReference type="SMART" id="SM00248">
    <property type="entry name" value="ANK"/>
    <property type="match status" value="8"/>
</dbReference>
<evidence type="ECO:0000256" key="2">
    <source>
        <dbReference type="ARBA" id="ARBA00023043"/>
    </source>
</evidence>
<name>A0A6G0W662_9STRA</name>
<dbReference type="Proteomes" id="UP000481153">
    <property type="component" value="Unassembled WGS sequence"/>
</dbReference>
<dbReference type="InterPro" id="IPR050889">
    <property type="entry name" value="Dendritic_Spine_Reg/Scaffold"/>
</dbReference>
<dbReference type="EMBL" id="VJMJ01000355">
    <property type="protein sequence ID" value="KAF0721967.1"/>
    <property type="molecule type" value="Genomic_DNA"/>
</dbReference>
<dbReference type="Pfam" id="PF00023">
    <property type="entry name" value="Ank"/>
    <property type="match status" value="2"/>
</dbReference>
<dbReference type="InterPro" id="IPR036770">
    <property type="entry name" value="Ankyrin_rpt-contain_sf"/>
</dbReference>
<dbReference type="SUPFAM" id="SSF48403">
    <property type="entry name" value="Ankyrin repeat"/>
    <property type="match status" value="2"/>
</dbReference>
<dbReference type="PROSITE" id="PS50088">
    <property type="entry name" value="ANK_REPEAT"/>
    <property type="match status" value="6"/>
</dbReference>
<organism evidence="4 5">
    <name type="scientific">Aphanomyces euteiches</name>
    <dbReference type="NCBI Taxonomy" id="100861"/>
    <lineage>
        <taxon>Eukaryota</taxon>
        <taxon>Sar</taxon>
        <taxon>Stramenopiles</taxon>
        <taxon>Oomycota</taxon>
        <taxon>Saprolegniomycetes</taxon>
        <taxon>Saprolegniales</taxon>
        <taxon>Verrucalvaceae</taxon>
        <taxon>Aphanomyces</taxon>
    </lineage>
</organism>
<evidence type="ECO:0000256" key="3">
    <source>
        <dbReference type="PROSITE-ProRule" id="PRU00023"/>
    </source>
</evidence>
<dbReference type="PRINTS" id="PR01415">
    <property type="entry name" value="ANKYRIN"/>
</dbReference>
<dbReference type="VEuPathDB" id="FungiDB:AeMF1_014090"/>
<sequence>MMQKLTHLFRSGSRKDEQLVEATLKADYKRIRALVARGADVNYQDKDGQTPLIRIATLGYSHVTKVLLACGADAELSDKDGWSPLQLASRNGHVYVVKELLVHGAIVDVTNEARRIEMASRHYITLLRMGTWTSSRNCWPMALQSTEQTRHYISSSGFVKWTFGACQQTASPRSCYRSFNSGAADHTPLHRAAYFGKLNVVKELIAQGANVNSKSDASDTALQLASWGGHWNIVQELMTHGLSIHSPNKRGVTPLHHAACNRHAEVVQQHLVHGVQVDVADQYGRTPLHYAASQKRVDVVKELLAHGAFWGNTPLHLASKSDNVDRVKENDPSVKTTKKTRKHIVASANDQLEVLQLLLDAGVKRL</sequence>
<evidence type="ECO:0000313" key="4">
    <source>
        <dbReference type="EMBL" id="KAF0721967.1"/>
    </source>
</evidence>
<feature type="repeat" description="ANK" evidence="3">
    <location>
        <begin position="47"/>
        <end position="79"/>
    </location>
</feature>
<proteinExistence type="predicted"/>
<dbReference type="PANTHER" id="PTHR24166:SF48">
    <property type="entry name" value="PROTEIN VAPYRIN"/>
    <property type="match status" value="1"/>
</dbReference>
<dbReference type="PANTHER" id="PTHR24166">
    <property type="entry name" value="ROLLING PEBBLES, ISOFORM B"/>
    <property type="match status" value="1"/>
</dbReference>
<keyword evidence="2 3" id="KW-0040">ANK repeat</keyword>
<dbReference type="Pfam" id="PF12796">
    <property type="entry name" value="Ank_2"/>
    <property type="match status" value="2"/>
</dbReference>
<feature type="repeat" description="ANK" evidence="3">
    <location>
        <begin position="217"/>
        <end position="249"/>
    </location>
</feature>
<comment type="caution">
    <text evidence="4">The sequence shown here is derived from an EMBL/GenBank/DDBJ whole genome shotgun (WGS) entry which is preliminary data.</text>
</comment>